<dbReference type="InterPro" id="IPR029056">
    <property type="entry name" value="Ribokinase-like"/>
</dbReference>
<dbReference type="EMBL" id="LSFI01000010">
    <property type="protein sequence ID" value="OAG28180.1"/>
    <property type="molecule type" value="Genomic_DNA"/>
</dbReference>
<gene>
    <name evidence="4" type="ORF">TH606_03300</name>
</gene>
<dbReference type="PANTHER" id="PTHR10584">
    <property type="entry name" value="SUGAR KINASE"/>
    <property type="match status" value="1"/>
</dbReference>
<comment type="caution">
    <text evidence="4">The sequence shown here is derived from an EMBL/GenBank/DDBJ whole genome shotgun (WGS) entry which is preliminary data.</text>
</comment>
<evidence type="ECO:0000256" key="2">
    <source>
        <dbReference type="ARBA" id="ARBA00022777"/>
    </source>
</evidence>
<organism evidence="4 5">
    <name type="scientific">Thermodesulfatator autotrophicus</name>
    <dbReference type="NCBI Taxonomy" id="1795632"/>
    <lineage>
        <taxon>Bacteria</taxon>
        <taxon>Pseudomonadati</taxon>
        <taxon>Thermodesulfobacteriota</taxon>
        <taxon>Thermodesulfobacteria</taxon>
        <taxon>Thermodesulfobacteriales</taxon>
        <taxon>Thermodesulfatatoraceae</taxon>
        <taxon>Thermodesulfatator</taxon>
    </lineage>
</organism>
<sequence>MARYLLLGHLTRDLYPGYFLYGGAVLYGGLLARRFGFETWIVTASAEEDLKHIFPELKFYNFKARETTIFENIETPSGRRQKVYARAPAIPLKKVPRALRRAEIVHVAPIIDEVNPAELSLFETKFLVSNPQGWFREVLPSGEVRPKRPEVHFWPYFKALVVSEEDLKACQDILPLIRKKTENLVVTMGKAGAKLYTENEEYFSKAPFVPKVVDTTGAGDVFATAFFAMLYVSGKPKVALEFAMCLAAISVTRRGLASVPTLTEISRCLEKP</sequence>
<dbReference type="STRING" id="1795632.TH606_03300"/>
<dbReference type="AlphaFoldDB" id="A0A177E9T4"/>
<dbReference type="PANTHER" id="PTHR10584:SF166">
    <property type="entry name" value="RIBOKINASE"/>
    <property type="match status" value="1"/>
</dbReference>
<dbReference type="InterPro" id="IPR011611">
    <property type="entry name" value="PfkB_dom"/>
</dbReference>
<protein>
    <recommendedName>
        <fullName evidence="3">Carbohydrate kinase PfkB domain-containing protein</fullName>
    </recommendedName>
</protein>
<evidence type="ECO:0000313" key="4">
    <source>
        <dbReference type="EMBL" id="OAG28180.1"/>
    </source>
</evidence>
<keyword evidence="2" id="KW-0418">Kinase</keyword>
<dbReference type="Proteomes" id="UP000076964">
    <property type="component" value="Unassembled WGS sequence"/>
</dbReference>
<proteinExistence type="predicted"/>
<evidence type="ECO:0000313" key="5">
    <source>
        <dbReference type="Proteomes" id="UP000076964"/>
    </source>
</evidence>
<reference evidence="4 5" key="1">
    <citation type="submission" date="2016-02" db="EMBL/GenBank/DDBJ databases">
        <title>Draft genome sequence of Thermodesulfatator sp. S606.</title>
        <authorList>
            <person name="Lai Q."/>
            <person name="Cao J."/>
            <person name="Dupont S."/>
            <person name="Shao Z."/>
            <person name="Jebbar M."/>
            <person name="Alain K."/>
        </authorList>
    </citation>
    <scope>NUCLEOTIDE SEQUENCE [LARGE SCALE GENOMIC DNA]</scope>
    <source>
        <strain evidence="4 5">S606</strain>
    </source>
</reference>
<dbReference type="SUPFAM" id="SSF53613">
    <property type="entry name" value="Ribokinase-like"/>
    <property type="match status" value="1"/>
</dbReference>
<dbReference type="Pfam" id="PF00294">
    <property type="entry name" value="PfkB"/>
    <property type="match status" value="1"/>
</dbReference>
<feature type="domain" description="Carbohydrate kinase PfkB" evidence="3">
    <location>
        <begin position="165"/>
        <end position="258"/>
    </location>
</feature>
<name>A0A177E9T4_9BACT</name>
<accession>A0A177E9T4</accession>
<keyword evidence="5" id="KW-1185">Reference proteome</keyword>
<dbReference type="Gene3D" id="3.40.1190.20">
    <property type="match status" value="1"/>
</dbReference>
<dbReference type="GO" id="GO:0016301">
    <property type="term" value="F:kinase activity"/>
    <property type="evidence" value="ECO:0007669"/>
    <property type="project" value="UniProtKB-KW"/>
</dbReference>
<dbReference type="OrthoDB" id="9776822at2"/>
<keyword evidence="1" id="KW-0808">Transferase</keyword>
<evidence type="ECO:0000259" key="3">
    <source>
        <dbReference type="Pfam" id="PF00294"/>
    </source>
</evidence>
<dbReference type="RefSeq" id="WP_068541276.1">
    <property type="nucleotide sequence ID" value="NZ_LSFI01000010.1"/>
</dbReference>
<evidence type="ECO:0000256" key="1">
    <source>
        <dbReference type="ARBA" id="ARBA00022679"/>
    </source>
</evidence>